<gene>
    <name evidence="1" type="ORF">CAUS1442_LOCUS14146</name>
</gene>
<accession>A0A7R9ZS42</accession>
<proteinExistence type="predicted"/>
<sequence>MVGSDWQRGGILQSADDIEVWHTWLDHHHVSTFGFVQGGLDQCFAAVGWVLLVGLLVAESWVAVKGVTEWPVVRGGVLGGVGEDGDIGETFRIQSIADCLNASVLYAFVVSAGD</sequence>
<protein>
    <submittedName>
        <fullName evidence="1">Uncharacterized protein</fullName>
    </submittedName>
</protein>
<name>A0A7R9ZS42_9STRA</name>
<evidence type="ECO:0000313" key="1">
    <source>
        <dbReference type="EMBL" id="CAD8342011.1"/>
    </source>
</evidence>
<dbReference type="EMBL" id="HBEF01022865">
    <property type="protein sequence ID" value="CAD8342011.1"/>
    <property type="molecule type" value="Transcribed_RNA"/>
</dbReference>
<dbReference type="AlphaFoldDB" id="A0A7R9ZS42"/>
<organism evidence="1">
    <name type="scientific">Craspedostauros australis</name>
    <dbReference type="NCBI Taxonomy" id="1486917"/>
    <lineage>
        <taxon>Eukaryota</taxon>
        <taxon>Sar</taxon>
        <taxon>Stramenopiles</taxon>
        <taxon>Ochrophyta</taxon>
        <taxon>Bacillariophyta</taxon>
        <taxon>Bacillariophyceae</taxon>
        <taxon>Bacillariophycidae</taxon>
        <taxon>Naviculales</taxon>
        <taxon>Naviculaceae</taxon>
        <taxon>Craspedostauros</taxon>
    </lineage>
</organism>
<reference evidence="1" key="1">
    <citation type="submission" date="2021-01" db="EMBL/GenBank/DDBJ databases">
        <authorList>
            <person name="Corre E."/>
            <person name="Pelletier E."/>
            <person name="Niang G."/>
            <person name="Scheremetjew M."/>
            <person name="Finn R."/>
            <person name="Kale V."/>
            <person name="Holt S."/>
            <person name="Cochrane G."/>
            <person name="Meng A."/>
            <person name="Brown T."/>
            <person name="Cohen L."/>
        </authorList>
    </citation>
    <scope>NUCLEOTIDE SEQUENCE</scope>
    <source>
        <strain evidence="1">CCMP3328</strain>
    </source>
</reference>